<dbReference type="Proteomes" id="UP000320643">
    <property type="component" value="Unassembled WGS sequence"/>
</dbReference>
<dbReference type="EMBL" id="VJVZ01000012">
    <property type="protein sequence ID" value="TRW22615.1"/>
    <property type="molecule type" value="Genomic_DNA"/>
</dbReference>
<evidence type="ECO:0000313" key="2">
    <source>
        <dbReference type="Proteomes" id="UP000320643"/>
    </source>
</evidence>
<reference evidence="1 2" key="1">
    <citation type="submission" date="2019-07" db="EMBL/GenBank/DDBJ databases">
        <title>Flavobacterium sp. nov., isolated from glacier ice.</title>
        <authorList>
            <person name="Liu Q."/>
            <person name="Xin Y.-H."/>
        </authorList>
    </citation>
    <scope>NUCLEOTIDE SEQUENCE [LARGE SCALE GENOMIC DNA]</scope>
    <source>
        <strain evidence="1 2">ZT4R6</strain>
    </source>
</reference>
<organism evidence="1 2">
    <name type="scientific">Flavobacterium zepuense</name>
    <dbReference type="NCBI Taxonomy" id="2593302"/>
    <lineage>
        <taxon>Bacteria</taxon>
        <taxon>Pseudomonadati</taxon>
        <taxon>Bacteroidota</taxon>
        <taxon>Flavobacteriia</taxon>
        <taxon>Flavobacteriales</taxon>
        <taxon>Flavobacteriaceae</taxon>
        <taxon>Flavobacterium</taxon>
    </lineage>
</organism>
<accession>A0A552UWN9</accession>
<proteinExistence type="predicted"/>
<protein>
    <submittedName>
        <fullName evidence="1">Uncharacterized protein</fullName>
    </submittedName>
</protein>
<dbReference type="OrthoDB" id="1489869at2"/>
<name>A0A552UWN9_9FLAO</name>
<evidence type="ECO:0000313" key="1">
    <source>
        <dbReference type="EMBL" id="TRW22615.1"/>
    </source>
</evidence>
<dbReference type="AlphaFoldDB" id="A0A552UWN9"/>
<dbReference type="RefSeq" id="WP_143374658.1">
    <property type="nucleotide sequence ID" value="NZ_VJVZ01000012.1"/>
</dbReference>
<comment type="caution">
    <text evidence="1">The sequence shown here is derived from an EMBL/GenBank/DDBJ whole genome shotgun (WGS) entry which is preliminary data.</text>
</comment>
<sequence length="331" mass="38475">MEEAFTNEDFDKYDSSPLNRKGQVFVKGIETRANNSLEFIRTKYSNFDKLDLAINFIEYNYIDGIKADFQDLVRIGYFPATETQMELDHAIKHALIGSYKAAFADLRRALELTLTAVYLTSEHINETKARQWMNSQADTPFVSTMLIKLIRSGRFKDLNDKYQWSDNLKKFYWHISDFAHNRGQLKGYRELNQTNFFMSGTSAPRINYTTLSAFCDSFITCVEEIVVILCLYNPVLLVPLPVFEKFGFNGPMSGFFEDVQSESINNLIPDRYKYFFKNLKQNDLEVKGLIEWFASMPDLSEDEIKEQINQDEQFLKDLNSGKFDNNMNNGL</sequence>
<gene>
    <name evidence="1" type="ORF">FMM05_17200</name>
</gene>
<keyword evidence="2" id="KW-1185">Reference proteome</keyword>